<keyword evidence="2 5" id="KW-0812">Transmembrane</keyword>
<dbReference type="EMBL" id="BPLF01000006">
    <property type="protein sequence ID" value="GIX66380.1"/>
    <property type="molecule type" value="Genomic_DNA"/>
</dbReference>
<comment type="domain">
    <text evidence="5">The DHHC domain is required for palmitoyltransferase activity.</text>
</comment>
<organism evidence="8 9">
    <name type="scientific">Babesia caballi</name>
    <dbReference type="NCBI Taxonomy" id="5871"/>
    <lineage>
        <taxon>Eukaryota</taxon>
        <taxon>Sar</taxon>
        <taxon>Alveolata</taxon>
        <taxon>Apicomplexa</taxon>
        <taxon>Aconoidasida</taxon>
        <taxon>Piroplasmida</taxon>
        <taxon>Babesiidae</taxon>
        <taxon>Babesia</taxon>
    </lineage>
</organism>
<evidence type="ECO:0000256" key="1">
    <source>
        <dbReference type="ARBA" id="ARBA00004141"/>
    </source>
</evidence>
<dbReference type="RefSeq" id="XP_067718449.1">
    <property type="nucleotide sequence ID" value="XM_067862348.1"/>
</dbReference>
<reference evidence="8 9" key="1">
    <citation type="submission" date="2021-06" db="EMBL/GenBank/DDBJ databases">
        <title>Genome sequence of Babesia caballi.</title>
        <authorList>
            <person name="Yamagishi J."/>
            <person name="Kidaka T."/>
            <person name="Ochi A."/>
        </authorList>
    </citation>
    <scope>NUCLEOTIDE SEQUENCE [LARGE SCALE GENOMIC DNA]</scope>
    <source>
        <strain evidence="8">USDA-D6B2</strain>
    </source>
</reference>
<protein>
    <recommendedName>
        <fullName evidence="5">Palmitoyltransferase</fullName>
        <ecNumber evidence="5">2.3.1.225</ecNumber>
    </recommendedName>
</protein>
<keyword evidence="4 5" id="KW-0472">Membrane</keyword>
<proteinExistence type="inferred from homology"/>
<evidence type="ECO:0000256" key="2">
    <source>
        <dbReference type="ARBA" id="ARBA00022692"/>
    </source>
</evidence>
<dbReference type="GeneID" id="94197861"/>
<keyword evidence="5" id="KW-0012">Acyltransferase</keyword>
<evidence type="ECO:0000256" key="6">
    <source>
        <dbReference type="SAM" id="MobiDB-lite"/>
    </source>
</evidence>
<feature type="transmembrane region" description="Helical" evidence="5">
    <location>
        <begin position="329"/>
        <end position="349"/>
    </location>
</feature>
<evidence type="ECO:0000313" key="8">
    <source>
        <dbReference type="EMBL" id="GIX66380.1"/>
    </source>
</evidence>
<evidence type="ECO:0000256" key="5">
    <source>
        <dbReference type="RuleBase" id="RU079119"/>
    </source>
</evidence>
<keyword evidence="3 5" id="KW-1133">Transmembrane helix</keyword>
<feature type="region of interest" description="Disordered" evidence="6">
    <location>
        <begin position="230"/>
        <end position="286"/>
    </location>
</feature>
<name>A0AAV4M3F2_BABCB</name>
<gene>
    <name evidence="8" type="ORF">BcabD6B2_58160</name>
</gene>
<feature type="transmembrane region" description="Helical" evidence="5">
    <location>
        <begin position="369"/>
        <end position="393"/>
    </location>
</feature>
<evidence type="ECO:0000256" key="3">
    <source>
        <dbReference type="ARBA" id="ARBA00022989"/>
    </source>
</evidence>
<comment type="similarity">
    <text evidence="5">Belongs to the DHHC palmitoyltransferase family.</text>
</comment>
<keyword evidence="9" id="KW-1185">Reference proteome</keyword>
<dbReference type="GO" id="GO:0019706">
    <property type="term" value="F:protein-cysteine S-palmitoyltransferase activity"/>
    <property type="evidence" value="ECO:0007669"/>
    <property type="project" value="UniProtKB-EC"/>
</dbReference>
<comment type="subcellular location">
    <subcellularLocation>
        <location evidence="1">Membrane</location>
        <topology evidence="1">Multi-pass membrane protein</topology>
    </subcellularLocation>
</comment>
<dbReference type="AlphaFoldDB" id="A0AAV4M3F2"/>
<comment type="catalytic activity">
    <reaction evidence="5">
        <text>L-cysteinyl-[protein] + hexadecanoyl-CoA = S-hexadecanoyl-L-cysteinyl-[protein] + CoA</text>
        <dbReference type="Rhea" id="RHEA:36683"/>
        <dbReference type="Rhea" id="RHEA-COMP:10131"/>
        <dbReference type="Rhea" id="RHEA-COMP:11032"/>
        <dbReference type="ChEBI" id="CHEBI:29950"/>
        <dbReference type="ChEBI" id="CHEBI:57287"/>
        <dbReference type="ChEBI" id="CHEBI:57379"/>
        <dbReference type="ChEBI" id="CHEBI:74151"/>
        <dbReference type="EC" id="2.3.1.225"/>
    </reaction>
</comment>
<dbReference type="EC" id="2.3.1.225" evidence="5"/>
<evidence type="ECO:0000259" key="7">
    <source>
        <dbReference type="Pfam" id="PF01529"/>
    </source>
</evidence>
<dbReference type="Pfam" id="PF01529">
    <property type="entry name" value="DHHC"/>
    <property type="match status" value="1"/>
</dbReference>
<accession>A0AAV4M3F2</accession>
<evidence type="ECO:0000256" key="4">
    <source>
        <dbReference type="ARBA" id="ARBA00023136"/>
    </source>
</evidence>
<dbReference type="Proteomes" id="UP001497744">
    <property type="component" value="Unassembled WGS sequence"/>
</dbReference>
<evidence type="ECO:0000313" key="9">
    <source>
        <dbReference type="Proteomes" id="UP001497744"/>
    </source>
</evidence>
<comment type="caution">
    <text evidence="8">The sequence shown here is derived from an EMBL/GenBank/DDBJ whole genome shotgun (WGS) entry which is preliminary data.</text>
</comment>
<sequence length="509" mass="54470">MGGPRRRATDCNELEKVVPGVLLGLHALCDVCELLRGRLVADRAVGVGAPVKRGPAHRKTHLTATPRADIASTASLFVSDPGLDPPKRSAASRACAHRELKTAAQPALASMIQFSCVCAKCVDSGSRGRGDGQPICPRIVQPERVDATVSIVMPPKGRLFGGKSKAGKIFMFLLVCLPPAPPIRSDLRASLPGPVHDDLPRTDAMVSPERRPVTTFQDDVPRADGSLDHRAHAAAPSRNVGALDVRKHGPRLRPRAARSSSTPCAGASPTAPNASPLGRAAPTTAAPAGDACCTWTTTVSRGRLGDDAAAGPWVVNCVGMFNQKFFIQYTAYIFLAGAMEIALACVVGYDMYDLYCTNVSRLLSKYGAALMVATTVMFFLSVPFSMFAVTLFIDQLCNVNRNTTAIDQLKGIPARRQPFIQSLSRVLGGRPGLTWLLPLPMKPRYLNDELTSSDIVALSIFDDAEAALSDRNHELLGLDAAEEQGCARRRCAFKAATCRWKTDAVNDDS</sequence>
<keyword evidence="5" id="KW-0808">Transferase</keyword>
<dbReference type="GO" id="GO:0016020">
    <property type="term" value="C:membrane"/>
    <property type="evidence" value="ECO:0007669"/>
    <property type="project" value="UniProtKB-SubCell"/>
</dbReference>
<feature type="domain" description="Palmitoyltransferase DHHC" evidence="7">
    <location>
        <begin position="312"/>
        <end position="410"/>
    </location>
</feature>
<dbReference type="InterPro" id="IPR001594">
    <property type="entry name" value="Palmitoyltrfase_DHHC"/>
</dbReference>